<dbReference type="AlphaFoldDB" id="A0AAW8R6Q6"/>
<evidence type="ECO:0000313" key="2">
    <source>
        <dbReference type="Proteomes" id="UP001249020"/>
    </source>
</evidence>
<gene>
    <name evidence="1" type="ORF">RM544_13205</name>
</gene>
<dbReference type="RefSeq" id="WP_311362269.1">
    <property type="nucleotide sequence ID" value="NZ_JAVRIE010000005.1"/>
</dbReference>
<protein>
    <submittedName>
        <fullName evidence="1">Uncharacterized protein</fullName>
    </submittedName>
</protein>
<name>A0AAW8R6Q6_9ALTE</name>
<dbReference type="EMBL" id="JAVRIE010000005">
    <property type="protein sequence ID" value="MDT0583500.1"/>
    <property type="molecule type" value="Genomic_DNA"/>
</dbReference>
<dbReference type="Proteomes" id="UP001249020">
    <property type="component" value="Unassembled WGS sequence"/>
</dbReference>
<reference evidence="1 2" key="1">
    <citation type="submission" date="2023-09" db="EMBL/GenBank/DDBJ databases">
        <authorList>
            <person name="Rey-Velasco X."/>
        </authorList>
    </citation>
    <scope>NUCLEOTIDE SEQUENCE [LARGE SCALE GENOMIC DNA]</scope>
    <source>
        <strain evidence="1 2">W409</strain>
    </source>
</reference>
<sequence>MTIDKQTLESSNDGMRYFANLKGTMIEVTHIAATKDTTDDILKNIDGEIAYTIHDGTSGEVIANIMGAKRTGNIAYNGHHVKDMNSTELAYTPLYIETDGGLYQVQTLALKSEQVNDIMAQNEDLALIDTIQATEQTPEVFVLASTRRGYKP</sequence>
<organism evidence="1 2">
    <name type="scientific">Brumicola blandensis</name>
    <dbReference type="NCBI Taxonomy" id="3075611"/>
    <lineage>
        <taxon>Bacteria</taxon>
        <taxon>Pseudomonadati</taxon>
        <taxon>Pseudomonadota</taxon>
        <taxon>Gammaproteobacteria</taxon>
        <taxon>Alteromonadales</taxon>
        <taxon>Alteromonadaceae</taxon>
        <taxon>Brumicola</taxon>
    </lineage>
</organism>
<evidence type="ECO:0000313" key="1">
    <source>
        <dbReference type="EMBL" id="MDT0583500.1"/>
    </source>
</evidence>
<proteinExistence type="predicted"/>
<accession>A0AAW8R6Q6</accession>
<keyword evidence="2" id="KW-1185">Reference proteome</keyword>
<comment type="caution">
    <text evidence="1">The sequence shown here is derived from an EMBL/GenBank/DDBJ whole genome shotgun (WGS) entry which is preliminary data.</text>
</comment>